<dbReference type="InterPro" id="IPR040255">
    <property type="entry name" value="Non-specific_endonuclease"/>
</dbReference>
<keyword evidence="6 10" id="KW-0378">Hydrolase</keyword>
<evidence type="ECO:0000256" key="11">
    <source>
        <dbReference type="SAM" id="MobiDB-lite"/>
    </source>
</evidence>
<dbReference type="GO" id="GO:0046872">
    <property type="term" value="F:metal ion binding"/>
    <property type="evidence" value="ECO:0007669"/>
    <property type="project" value="UniProtKB-KW"/>
</dbReference>
<evidence type="ECO:0000256" key="1">
    <source>
        <dbReference type="ARBA" id="ARBA00001946"/>
    </source>
</evidence>
<name>A0AB39GRP8_9BURK</name>
<dbReference type="PROSITE" id="PS01070">
    <property type="entry name" value="NUCLEASE_NON_SPEC"/>
    <property type="match status" value="1"/>
</dbReference>
<dbReference type="SUPFAM" id="SSF54060">
    <property type="entry name" value="His-Me finger endonucleases"/>
    <property type="match status" value="1"/>
</dbReference>
<dbReference type="EMBL" id="CP158269">
    <property type="protein sequence ID" value="XDJ88848.1"/>
    <property type="molecule type" value="Genomic_DNA"/>
</dbReference>
<evidence type="ECO:0000313" key="14">
    <source>
        <dbReference type="EMBL" id="XDJ88848.1"/>
    </source>
</evidence>
<evidence type="ECO:0000256" key="6">
    <source>
        <dbReference type="ARBA" id="ARBA00022801"/>
    </source>
</evidence>
<dbReference type="AlphaFoldDB" id="A0AB39GRP8"/>
<evidence type="ECO:0000313" key="18">
    <source>
        <dbReference type="EMBL" id="XDJ99803.1"/>
    </source>
</evidence>
<evidence type="ECO:0000259" key="12">
    <source>
        <dbReference type="SMART" id="SM00477"/>
    </source>
</evidence>
<dbReference type="InterPro" id="IPR044929">
    <property type="entry name" value="DNA/RNA_non-sp_Endonuclease_sf"/>
</dbReference>
<keyword evidence="3 10" id="KW-0540">Nuclease</keyword>
<feature type="domain" description="ENPP1-3/EXOG-like endonuclease/phosphodiesterase" evidence="12">
    <location>
        <begin position="120"/>
        <end position="306"/>
    </location>
</feature>
<protein>
    <recommendedName>
        <fullName evidence="10">Endonuclease</fullName>
        <ecNumber evidence="10">3.1.30.-</ecNumber>
    </recommendedName>
</protein>
<evidence type="ECO:0000256" key="3">
    <source>
        <dbReference type="ARBA" id="ARBA00022722"/>
    </source>
</evidence>
<dbReference type="EMBL" id="CP158270">
    <property type="protein sequence ID" value="XDJ90223.1"/>
    <property type="molecule type" value="Genomic_DNA"/>
</dbReference>
<evidence type="ECO:0000313" key="15">
    <source>
        <dbReference type="EMBL" id="XDJ90223.1"/>
    </source>
</evidence>
<dbReference type="InterPro" id="IPR020821">
    <property type="entry name" value="ENPP1-3/EXOG-like_nuc-like"/>
</dbReference>
<dbReference type="Gene3D" id="3.40.570.10">
    <property type="entry name" value="Extracellular Endonuclease, subunit A"/>
    <property type="match status" value="1"/>
</dbReference>
<evidence type="ECO:0000256" key="2">
    <source>
        <dbReference type="ARBA" id="ARBA00010052"/>
    </source>
</evidence>
<keyword evidence="7" id="KW-0460">Magnesium</keyword>
<dbReference type="PANTHER" id="PTHR13966">
    <property type="entry name" value="ENDONUCLEASE RELATED"/>
    <property type="match status" value="1"/>
</dbReference>
<evidence type="ECO:0000313" key="17">
    <source>
        <dbReference type="EMBL" id="XDJ97157.1"/>
    </source>
</evidence>
<sequence length="306" mass="33732">MATKKQAGRRTAKRRSAPRKKQASSGFARLFKTAFLSAAVSFAAMLWALHPQLLDQIGVDRILANLEQAQPRQDVASTRQAGPAAHDGHVQTSFAQCREFFPHQTPPVVPARPTQRELCFSSFAILYSGQRKTPVLVAERLNRQTLIAAQGIARTDSFYEEARLPASERAGLDDYRGSGFDRGHMSPAGDMPDDQAMAQSFSLANMIPQAPQANRGAWNKIEQDTRKYVMRAKGDVYVISGPVYGDRPQTIGAARVAVPDYTFKVVFDATTGRSWVHWLANSPDARPGAPISYEEFVKRTGLRVLG</sequence>
<evidence type="ECO:0000259" key="13">
    <source>
        <dbReference type="SMART" id="SM00892"/>
    </source>
</evidence>
<comment type="cofactor">
    <cofactor evidence="1 10">
        <name>Mg(2+)</name>
        <dbReference type="ChEBI" id="CHEBI:18420"/>
    </cofactor>
</comment>
<dbReference type="GO" id="GO:0004519">
    <property type="term" value="F:endonuclease activity"/>
    <property type="evidence" value="ECO:0007669"/>
    <property type="project" value="UniProtKB-UniRule"/>
</dbReference>
<evidence type="ECO:0000256" key="7">
    <source>
        <dbReference type="ARBA" id="ARBA00022842"/>
    </source>
</evidence>
<dbReference type="GO" id="GO:0016787">
    <property type="term" value="F:hydrolase activity"/>
    <property type="evidence" value="ECO:0007669"/>
    <property type="project" value="UniProtKB-KW"/>
</dbReference>
<feature type="active site" description="Proton acceptor" evidence="8">
    <location>
        <position position="184"/>
    </location>
</feature>
<accession>A0AB39GRP8</accession>
<dbReference type="RefSeq" id="WP_368649006.1">
    <property type="nucleotide sequence ID" value="NZ_CP158269.1"/>
</dbReference>
<dbReference type="InterPro" id="IPR044925">
    <property type="entry name" value="His-Me_finger_sf"/>
</dbReference>
<evidence type="ECO:0000256" key="4">
    <source>
        <dbReference type="ARBA" id="ARBA00022723"/>
    </source>
</evidence>
<feature type="binding site" evidence="9">
    <location>
        <position position="214"/>
    </location>
    <ligand>
        <name>Mg(2+)</name>
        <dbReference type="ChEBI" id="CHEBI:18420"/>
        <note>catalytic</note>
    </ligand>
</feature>
<dbReference type="InterPro" id="IPR001604">
    <property type="entry name" value="Endo_G_ENPP1-like_dom"/>
</dbReference>
<dbReference type="EMBL" id="CP158273">
    <property type="protein sequence ID" value="XDJ97157.1"/>
    <property type="molecule type" value="Genomic_DNA"/>
</dbReference>
<keyword evidence="4 9" id="KW-0479">Metal-binding</keyword>
<dbReference type="SMART" id="SM00477">
    <property type="entry name" value="NUC"/>
    <property type="match status" value="1"/>
</dbReference>
<feature type="domain" description="DNA/RNA non-specific endonuclease/pyrophosphatase/phosphodiesterase" evidence="13">
    <location>
        <begin position="119"/>
        <end position="300"/>
    </location>
</feature>
<evidence type="ECO:0000256" key="10">
    <source>
        <dbReference type="RuleBase" id="RU366055"/>
    </source>
</evidence>
<gene>
    <name evidence="16" type="ORF">ABRY95_13980</name>
    <name evidence="14" type="ORF">ABRY98_04580</name>
    <name evidence="17" type="ORF">ABRZ05_05470</name>
    <name evidence="18" type="ORF">ABRZ11_05125</name>
    <name evidence="15" type="ORF">ABRZ12_11220</name>
</gene>
<evidence type="ECO:0000256" key="5">
    <source>
        <dbReference type="ARBA" id="ARBA00022759"/>
    </source>
</evidence>
<organism evidence="16">
    <name type="scientific">Castellaniella ginsengisoli</name>
    <dbReference type="NCBI Taxonomy" id="546114"/>
    <lineage>
        <taxon>Bacteria</taxon>
        <taxon>Pseudomonadati</taxon>
        <taxon>Pseudomonadota</taxon>
        <taxon>Betaproteobacteria</taxon>
        <taxon>Burkholderiales</taxon>
        <taxon>Alcaligenaceae</taxon>
        <taxon>Castellaniella</taxon>
    </lineage>
</organism>
<dbReference type="EC" id="3.1.30.-" evidence="10"/>
<evidence type="ECO:0000313" key="16">
    <source>
        <dbReference type="EMBL" id="XDJ93455.1"/>
    </source>
</evidence>
<dbReference type="SMART" id="SM00892">
    <property type="entry name" value="Endonuclease_NS"/>
    <property type="match status" value="1"/>
</dbReference>
<feature type="region of interest" description="Disordered" evidence="11">
    <location>
        <begin position="1"/>
        <end position="23"/>
    </location>
</feature>
<evidence type="ECO:0000256" key="8">
    <source>
        <dbReference type="PIRSR" id="PIRSR640255-1"/>
    </source>
</evidence>
<dbReference type="InterPro" id="IPR018524">
    <property type="entry name" value="DNA/RNA_endonuclease_AS"/>
</dbReference>
<reference evidence="16" key="1">
    <citation type="submission" date="2024-05" db="EMBL/GenBank/DDBJ databases">
        <authorList>
            <person name="Luo Y.-C."/>
            <person name="Nicholds J."/>
            <person name="Mortimer T."/>
            <person name="Maboni G."/>
        </authorList>
    </citation>
    <scope>NUCLEOTIDE SEQUENCE</scope>
    <source>
        <strain evidence="17">124370</strain>
        <strain evidence="18">124566</strain>
        <strain evidence="16">124953</strain>
        <strain evidence="15">130308</strain>
        <strain evidence="14">130416</strain>
    </source>
</reference>
<feature type="compositionally biased region" description="Basic residues" evidence="11">
    <location>
        <begin position="1"/>
        <end position="22"/>
    </location>
</feature>
<dbReference type="Pfam" id="PF01223">
    <property type="entry name" value="Endonuclease_NS"/>
    <property type="match status" value="1"/>
</dbReference>
<evidence type="ECO:0000256" key="9">
    <source>
        <dbReference type="PIRSR" id="PIRSR640255-2"/>
    </source>
</evidence>
<dbReference type="PANTHER" id="PTHR13966:SF5">
    <property type="entry name" value="ENDONUCLEASE G, MITOCHONDRIAL"/>
    <property type="match status" value="1"/>
</dbReference>
<keyword evidence="5 10" id="KW-0255">Endonuclease</keyword>
<proteinExistence type="inferred from homology"/>
<dbReference type="EMBL" id="CP158272">
    <property type="protein sequence ID" value="XDJ99803.1"/>
    <property type="molecule type" value="Genomic_DNA"/>
</dbReference>
<comment type="similarity">
    <text evidence="2 10">Belongs to the DNA/RNA non-specific endonuclease family.</text>
</comment>
<dbReference type="GO" id="GO:0003676">
    <property type="term" value="F:nucleic acid binding"/>
    <property type="evidence" value="ECO:0007669"/>
    <property type="project" value="InterPro"/>
</dbReference>
<dbReference type="EMBL" id="CP158271">
    <property type="protein sequence ID" value="XDJ93455.1"/>
    <property type="molecule type" value="Genomic_DNA"/>
</dbReference>